<evidence type="ECO:0000256" key="1">
    <source>
        <dbReference type="SAM" id="Phobius"/>
    </source>
</evidence>
<keyword evidence="4" id="KW-1185">Reference proteome</keyword>
<proteinExistence type="predicted"/>
<evidence type="ECO:0000259" key="2">
    <source>
        <dbReference type="Pfam" id="PF14317"/>
    </source>
</evidence>
<keyword evidence="1" id="KW-0812">Transmembrane</keyword>
<dbReference type="Pfam" id="PF14317">
    <property type="entry name" value="YcxB"/>
    <property type="match status" value="1"/>
</dbReference>
<name>A0A8E6B4H2_9BACT</name>
<feature type="domain" description="YcxB-like C-terminal" evidence="2">
    <location>
        <begin position="116"/>
        <end position="171"/>
    </location>
</feature>
<feature type="transmembrane region" description="Helical" evidence="1">
    <location>
        <begin position="66"/>
        <end position="99"/>
    </location>
</feature>
<reference evidence="3" key="1">
    <citation type="submission" date="2021-05" db="EMBL/GenBank/DDBJ databases">
        <title>Complete genome sequence of the cellulolytic planctomycete Telmatocola sphagniphila SP2T and characterization of the first cellulase from planctomycetes.</title>
        <authorList>
            <person name="Rakitin A.L."/>
            <person name="Beletsky A.V."/>
            <person name="Naumoff D.G."/>
            <person name="Kulichevskaya I.S."/>
            <person name="Mardanov A.V."/>
            <person name="Ravin N.V."/>
            <person name="Dedysh S.N."/>
        </authorList>
    </citation>
    <scope>NUCLEOTIDE SEQUENCE</scope>
    <source>
        <strain evidence="3">SP2T</strain>
    </source>
</reference>
<protein>
    <submittedName>
        <fullName evidence="3">YcxB family protein</fullName>
    </submittedName>
</protein>
<feature type="transmembrane region" description="Helical" evidence="1">
    <location>
        <begin position="43"/>
        <end position="60"/>
    </location>
</feature>
<keyword evidence="1" id="KW-1133">Transmembrane helix</keyword>
<dbReference type="KEGG" id="tsph:KIH39_23660"/>
<sequence length="194" mass="21810">MSTSQPELGHTAFSRGILEVEVDILRSDIISVNLALLTRLKESWILLFSIVLTAFVYADAINPPNFLVTIIMAVLIIIVLGVLAFCGLFTMLCVTAFLASSHQNGVLGIHRFILLAEGLQEITEVNVSFHKWIGIRDIISSPRYCVIRISPFLYYVIPRRSFCSKEDYEVFLYEAKTLMNSAKLDGKTSKFEGR</sequence>
<dbReference type="AlphaFoldDB" id="A0A8E6B4H2"/>
<evidence type="ECO:0000313" key="3">
    <source>
        <dbReference type="EMBL" id="QVL31798.1"/>
    </source>
</evidence>
<dbReference type="EMBL" id="CP074694">
    <property type="protein sequence ID" value="QVL31798.1"/>
    <property type="molecule type" value="Genomic_DNA"/>
</dbReference>
<accession>A0A8E6B4H2</accession>
<organism evidence="3 4">
    <name type="scientific">Telmatocola sphagniphila</name>
    <dbReference type="NCBI Taxonomy" id="1123043"/>
    <lineage>
        <taxon>Bacteria</taxon>
        <taxon>Pseudomonadati</taxon>
        <taxon>Planctomycetota</taxon>
        <taxon>Planctomycetia</taxon>
        <taxon>Gemmatales</taxon>
        <taxon>Gemmataceae</taxon>
    </lineage>
</organism>
<dbReference type="Proteomes" id="UP000676194">
    <property type="component" value="Chromosome"/>
</dbReference>
<dbReference type="InterPro" id="IPR025588">
    <property type="entry name" value="YcxB-like_C"/>
</dbReference>
<gene>
    <name evidence="3" type="ORF">KIH39_23660</name>
</gene>
<keyword evidence="1" id="KW-0472">Membrane</keyword>
<evidence type="ECO:0000313" key="4">
    <source>
        <dbReference type="Proteomes" id="UP000676194"/>
    </source>
</evidence>